<evidence type="ECO:0000256" key="2">
    <source>
        <dbReference type="ARBA" id="ARBA00022729"/>
    </source>
</evidence>
<feature type="domain" description="Porin" evidence="5">
    <location>
        <begin position="9"/>
        <end position="318"/>
    </location>
</feature>
<evidence type="ECO:0000313" key="6">
    <source>
        <dbReference type="EMBL" id="MFC3022494.1"/>
    </source>
</evidence>
<dbReference type="InterPro" id="IPR050298">
    <property type="entry name" value="Gram-neg_bact_OMP"/>
</dbReference>
<keyword evidence="3" id="KW-0472">Membrane</keyword>
<gene>
    <name evidence="6" type="ORF">ACFODT_01400</name>
</gene>
<proteinExistence type="predicted"/>
<comment type="subcellular location">
    <subcellularLocation>
        <location evidence="1">Cell outer membrane</location>
        <topology evidence="1">Multi-pass membrane protein</topology>
    </subcellularLocation>
</comment>
<dbReference type="RefSeq" id="WP_164711880.1">
    <property type="nucleotide sequence ID" value="NZ_AP024911.1"/>
</dbReference>
<evidence type="ECO:0000256" key="4">
    <source>
        <dbReference type="SAM" id="SignalP"/>
    </source>
</evidence>
<dbReference type="Gene3D" id="2.40.160.10">
    <property type="entry name" value="Porin"/>
    <property type="match status" value="1"/>
</dbReference>
<keyword evidence="7" id="KW-1185">Reference proteome</keyword>
<accession>A0ABV7C4Y5</accession>
<dbReference type="PANTHER" id="PTHR34501">
    <property type="entry name" value="PROTEIN YDDL-RELATED"/>
    <property type="match status" value="1"/>
</dbReference>
<evidence type="ECO:0000256" key="1">
    <source>
        <dbReference type="ARBA" id="ARBA00004571"/>
    </source>
</evidence>
<dbReference type="PANTHER" id="PTHR34501:SF2">
    <property type="entry name" value="OUTER MEMBRANE PORIN F-RELATED"/>
    <property type="match status" value="1"/>
</dbReference>
<evidence type="ECO:0000256" key="3">
    <source>
        <dbReference type="ARBA" id="ARBA00023136"/>
    </source>
</evidence>
<feature type="chain" id="PRO_5047302731" evidence="4">
    <location>
        <begin position="22"/>
        <end position="354"/>
    </location>
</feature>
<dbReference type="InterPro" id="IPR033900">
    <property type="entry name" value="Gram_neg_porin_domain"/>
</dbReference>
<dbReference type="EMBL" id="JBHRSE010000006">
    <property type="protein sequence ID" value="MFC3022494.1"/>
    <property type="molecule type" value="Genomic_DNA"/>
</dbReference>
<keyword evidence="2 4" id="KW-0732">Signal</keyword>
<comment type="caution">
    <text evidence="6">The sequence shown here is derived from an EMBL/GenBank/DDBJ whole genome shotgun (WGS) entry which is preliminary data.</text>
</comment>
<dbReference type="Pfam" id="PF13609">
    <property type="entry name" value="Porin_4"/>
    <property type="match status" value="1"/>
</dbReference>
<sequence length="354" mass="38653">MKKTIIAVAVAAAALTTGANAAEVYNADGTSLSIGGRVEARLQLQDSDANDRTRARLNFEGTHQVNDKLYGLAKFETEWAKEEHNGQLDSNSTEIKTRYLYAGLGMDAGEITYGQQDGALVHLTNFTDIMSTWGKAASVDYSGNIVDGGPNADQSTPDEYNSLAGRTDNYLAYNAQFDSLGVSAGYRFADGQDSADNNSRVDNGQDGYALALTYGIADTGVVVGGGYSEQNDNEQAMVTTAFTYDALYLAALYTHIDYDDNQVHNYKGYEFAAAYTIDKTKLVATYNKGERKDDTVDALAAEVNYFFTPTFFGYVGYKWNLLDDSDKKSLTSDDGMLHNVNKQDQAMAGLQYRF</sequence>
<dbReference type="SUPFAM" id="SSF56935">
    <property type="entry name" value="Porins"/>
    <property type="match status" value="1"/>
</dbReference>
<evidence type="ECO:0000313" key="7">
    <source>
        <dbReference type="Proteomes" id="UP001595384"/>
    </source>
</evidence>
<name>A0ABV7C4Y5_9VIBR</name>
<organism evidence="6 7">
    <name type="scientific">Vibrio zhugei</name>
    <dbReference type="NCBI Taxonomy" id="2479546"/>
    <lineage>
        <taxon>Bacteria</taxon>
        <taxon>Pseudomonadati</taxon>
        <taxon>Pseudomonadota</taxon>
        <taxon>Gammaproteobacteria</taxon>
        <taxon>Vibrionales</taxon>
        <taxon>Vibrionaceae</taxon>
        <taxon>Vibrio</taxon>
    </lineage>
</organism>
<feature type="signal peptide" evidence="4">
    <location>
        <begin position="1"/>
        <end position="21"/>
    </location>
</feature>
<reference evidence="7" key="1">
    <citation type="journal article" date="2019" name="Int. J. Syst. Evol. Microbiol.">
        <title>The Global Catalogue of Microorganisms (GCM) 10K type strain sequencing project: providing services to taxonomists for standard genome sequencing and annotation.</title>
        <authorList>
            <consortium name="The Broad Institute Genomics Platform"/>
            <consortium name="The Broad Institute Genome Sequencing Center for Infectious Disease"/>
            <person name="Wu L."/>
            <person name="Ma J."/>
        </authorList>
    </citation>
    <scope>NUCLEOTIDE SEQUENCE [LARGE SCALE GENOMIC DNA]</scope>
    <source>
        <strain evidence="7">KCTC 62784</strain>
    </source>
</reference>
<evidence type="ECO:0000259" key="5">
    <source>
        <dbReference type="Pfam" id="PF13609"/>
    </source>
</evidence>
<dbReference type="InterPro" id="IPR023614">
    <property type="entry name" value="Porin_dom_sf"/>
</dbReference>
<dbReference type="Proteomes" id="UP001595384">
    <property type="component" value="Unassembled WGS sequence"/>
</dbReference>
<dbReference type="CDD" id="cd00342">
    <property type="entry name" value="gram_neg_porins"/>
    <property type="match status" value="1"/>
</dbReference>
<protein>
    <submittedName>
        <fullName evidence="6">Porin</fullName>
    </submittedName>
</protein>